<keyword evidence="2" id="KW-0732">Signal</keyword>
<feature type="compositionally biased region" description="Basic and acidic residues" evidence="1">
    <location>
        <begin position="38"/>
        <end position="59"/>
    </location>
</feature>
<evidence type="ECO:0000313" key="4">
    <source>
        <dbReference type="Proteomes" id="UP000297564"/>
    </source>
</evidence>
<feature type="chain" id="PRO_5021240708" description="Periplasmic heavy metal sensor" evidence="2">
    <location>
        <begin position="24"/>
        <end position="164"/>
    </location>
</feature>
<evidence type="ECO:0000313" key="3">
    <source>
        <dbReference type="EMBL" id="TFY97979.1"/>
    </source>
</evidence>
<protein>
    <recommendedName>
        <fullName evidence="5">Periplasmic heavy metal sensor</fullName>
    </recommendedName>
</protein>
<organism evidence="3 4">
    <name type="scientific">Ramlibacter rhizophilus</name>
    <dbReference type="NCBI Taxonomy" id="1781167"/>
    <lineage>
        <taxon>Bacteria</taxon>
        <taxon>Pseudomonadati</taxon>
        <taxon>Pseudomonadota</taxon>
        <taxon>Betaproteobacteria</taxon>
        <taxon>Burkholderiales</taxon>
        <taxon>Comamonadaceae</taxon>
        <taxon>Ramlibacter</taxon>
    </lineage>
</organism>
<dbReference type="OrthoDB" id="5298564at2"/>
<keyword evidence="4" id="KW-1185">Reference proteome</keyword>
<dbReference type="AlphaFoldDB" id="A0A4Z0BHV6"/>
<proteinExistence type="predicted"/>
<dbReference type="RefSeq" id="WP_135286212.1">
    <property type="nucleotide sequence ID" value="NZ_SMLL01000006.1"/>
</dbReference>
<dbReference type="EMBL" id="SMLL01000006">
    <property type="protein sequence ID" value="TFY97979.1"/>
    <property type="molecule type" value="Genomic_DNA"/>
</dbReference>
<feature type="region of interest" description="Disordered" evidence="1">
    <location>
        <begin position="24"/>
        <end position="59"/>
    </location>
</feature>
<dbReference type="InterPro" id="IPR006311">
    <property type="entry name" value="TAT_signal"/>
</dbReference>
<dbReference type="GO" id="GO:0042597">
    <property type="term" value="C:periplasmic space"/>
    <property type="evidence" value="ECO:0007669"/>
    <property type="project" value="InterPro"/>
</dbReference>
<feature type="signal peptide" evidence="2">
    <location>
        <begin position="1"/>
        <end position="23"/>
    </location>
</feature>
<accession>A0A4Z0BHV6</accession>
<feature type="region of interest" description="Disordered" evidence="1">
    <location>
        <begin position="139"/>
        <end position="164"/>
    </location>
</feature>
<gene>
    <name evidence="3" type="ORF">EZ242_16145</name>
</gene>
<feature type="compositionally biased region" description="Basic residues" evidence="1">
    <location>
        <begin position="149"/>
        <end position="164"/>
    </location>
</feature>
<reference evidence="3 4" key="1">
    <citation type="submission" date="2019-03" db="EMBL/GenBank/DDBJ databases">
        <title>Ramlibacter rhizophilus CCTCC AB2015357, whole genome shotgun sequence.</title>
        <authorList>
            <person name="Zhang X."/>
            <person name="Feng G."/>
            <person name="Zhu H."/>
        </authorList>
    </citation>
    <scope>NUCLEOTIDE SEQUENCE [LARGE SCALE GENOMIC DNA]</scope>
    <source>
        <strain evidence="3 4">CCTCC AB2015357</strain>
    </source>
</reference>
<dbReference type="Pfam" id="PF07813">
    <property type="entry name" value="LTXXQ"/>
    <property type="match status" value="1"/>
</dbReference>
<dbReference type="InterPro" id="IPR012899">
    <property type="entry name" value="LTXXQ"/>
</dbReference>
<dbReference type="PROSITE" id="PS51318">
    <property type="entry name" value="TAT"/>
    <property type="match status" value="1"/>
</dbReference>
<evidence type="ECO:0000256" key="2">
    <source>
        <dbReference type="SAM" id="SignalP"/>
    </source>
</evidence>
<comment type="caution">
    <text evidence="3">The sequence shown here is derived from an EMBL/GenBank/DDBJ whole genome shotgun (WGS) entry which is preliminary data.</text>
</comment>
<evidence type="ECO:0000256" key="1">
    <source>
        <dbReference type="SAM" id="MobiDB-lite"/>
    </source>
</evidence>
<name>A0A4Z0BHV6_9BURK</name>
<evidence type="ECO:0008006" key="5">
    <source>
        <dbReference type="Google" id="ProtNLM"/>
    </source>
</evidence>
<sequence>MTSIRTSLVLAAMMAALAGTAQAHAPSAEAGQPQAGQREAHRHGDPAQRQARFTERMSDLKQKLQITSGQESAWNSFVAAMQPKPRGERMDREALASLTTPQRIDQMRVLRQQRMQAMDQRGEAVKAFYAALSEQQQKTFDELSARPLQRGHRGGPGHHGPHRG</sequence>
<dbReference type="Proteomes" id="UP000297564">
    <property type="component" value="Unassembled WGS sequence"/>
</dbReference>